<evidence type="ECO:0000313" key="3">
    <source>
        <dbReference type="Proteomes" id="UP000654279"/>
    </source>
</evidence>
<dbReference type="Proteomes" id="UP000654279">
    <property type="component" value="Unassembled WGS sequence"/>
</dbReference>
<comment type="caution">
    <text evidence="2">The sequence shown here is derived from an EMBL/GenBank/DDBJ whole genome shotgun (WGS) entry which is preliminary data.</text>
</comment>
<dbReference type="AlphaFoldDB" id="A0A926HLA2"/>
<proteinExistence type="predicted"/>
<reference evidence="2" key="1">
    <citation type="submission" date="2020-08" db="EMBL/GenBank/DDBJ databases">
        <title>Genome public.</title>
        <authorList>
            <person name="Liu C."/>
            <person name="Sun Q."/>
        </authorList>
    </citation>
    <scope>NUCLEOTIDE SEQUENCE</scope>
    <source>
        <strain evidence="2">NSJ-44</strain>
    </source>
</reference>
<dbReference type="SUPFAM" id="SSF53850">
    <property type="entry name" value="Periplasmic binding protein-like II"/>
    <property type="match status" value="1"/>
</dbReference>
<dbReference type="RefSeq" id="WP_249284310.1">
    <property type="nucleotide sequence ID" value="NZ_JACRSO010000001.1"/>
</dbReference>
<dbReference type="EMBL" id="JACRSO010000001">
    <property type="protein sequence ID" value="MBC8528274.1"/>
    <property type="molecule type" value="Genomic_DNA"/>
</dbReference>
<keyword evidence="3" id="KW-1185">Reference proteome</keyword>
<feature type="signal peptide" evidence="1">
    <location>
        <begin position="1"/>
        <end position="26"/>
    </location>
</feature>
<keyword evidence="1" id="KW-0732">Signal</keyword>
<dbReference type="PANTHER" id="PTHR43649">
    <property type="entry name" value="ARABINOSE-BINDING PROTEIN-RELATED"/>
    <property type="match status" value="1"/>
</dbReference>
<gene>
    <name evidence="2" type="ORF">H8699_02320</name>
</gene>
<dbReference type="CDD" id="cd13585">
    <property type="entry name" value="PBP2_TMBP_like"/>
    <property type="match status" value="1"/>
</dbReference>
<name>A0A926HLA2_9FIRM</name>
<dbReference type="PANTHER" id="PTHR43649:SF30">
    <property type="entry name" value="ABC TRANSPORTER SUBSTRATE-BINDING PROTEIN"/>
    <property type="match status" value="1"/>
</dbReference>
<organism evidence="2 3">
    <name type="scientific">Luoshenia tenuis</name>
    <dbReference type="NCBI Taxonomy" id="2763654"/>
    <lineage>
        <taxon>Bacteria</taxon>
        <taxon>Bacillati</taxon>
        <taxon>Bacillota</taxon>
        <taxon>Clostridia</taxon>
        <taxon>Christensenellales</taxon>
        <taxon>Christensenellaceae</taxon>
        <taxon>Luoshenia</taxon>
    </lineage>
</organism>
<feature type="chain" id="PRO_5039653572" evidence="1">
    <location>
        <begin position="27"/>
        <end position="452"/>
    </location>
</feature>
<dbReference type="InterPro" id="IPR006059">
    <property type="entry name" value="SBP"/>
</dbReference>
<evidence type="ECO:0000313" key="2">
    <source>
        <dbReference type="EMBL" id="MBC8528274.1"/>
    </source>
</evidence>
<dbReference type="PROSITE" id="PS51257">
    <property type="entry name" value="PROKAR_LIPOPROTEIN"/>
    <property type="match status" value="1"/>
</dbReference>
<dbReference type="InterPro" id="IPR050490">
    <property type="entry name" value="Bact_solute-bd_prot1"/>
</dbReference>
<dbReference type="Gene3D" id="3.40.190.10">
    <property type="entry name" value="Periplasmic binding protein-like II"/>
    <property type="match status" value="2"/>
</dbReference>
<evidence type="ECO:0000256" key="1">
    <source>
        <dbReference type="SAM" id="SignalP"/>
    </source>
</evidence>
<sequence>MKKTMVGAMALALSAAMLLTACTAQQSSPPTGSTAAENTSSAVQENTEPVTLAFWDMNWGSSNYPAAAEALAKKYTEVASNVTVNYTSVPWGNWFETYSTAVASNGAPDVATGGGYMPFQFAASNETADLKWIYDEWKKEGTLDDFLEDDIEYWNWKGKYLAIPSDKDFRTMFIRKDWMEEDGVSMPKTWDDVYEAAKVFDRRGSDVYGLSHGVTGSGNGMVFMHFLGANYGGILYDKDGNATVDTEGTYVIQKFLRKLKDEKLVPEGIENYQGEDASKLFGAGKAGMFIGNNSHLRDFYTAGMTKDQISVVPPLTAPNGNSYSAVSRNGQMVFEASANKQTAMEFLKWFNENSEILWTEGERNNIPARISIQNNDMFKDDFRTEVIKTYAPVGHQFLWPVTHGIPTGSYVEGQKIDMQMLQGAYTMSDDDFKALCLKIKADLQENIDNMDQ</sequence>
<dbReference type="Pfam" id="PF01547">
    <property type="entry name" value="SBP_bac_1"/>
    <property type="match status" value="1"/>
</dbReference>
<accession>A0A926HLA2</accession>
<protein>
    <submittedName>
        <fullName evidence="2">Sugar ABC transporter substrate-binding protein</fullName>
    </submittedName>
</protein>